<dbReference type="GO" id="GO:0005886">
    <property type="term" value="C:plasma membrane"/>
    <property type="evidence" value="ECO:0007669"/>
    <property type="project" value="UniProtKB-SubCell"/>
</dbReference>
<comment type="subcellular location">
    <subcellularLocation>
        <location evidence="1">Cell membrane</location>
        <topology evidence="1">Multi-pass membrane protein</topology>
    </subcellularLocation>
</comment>
<protein>
    <recommendedName>
        <fullName evidence="7">Type II secretion system protein GspF domain-containing protein</fullName>
    </recommendedName>
</protein>
<dbReference type="PANTHER" id="PTHR35007:SF1">
    <property type="entry name" value="PILUS ASSEMBLY PROTEIN"/>
    <property type="match status" value="1"/>
</dbReference>
<dbReference type="RefSeq" id="WP_244505491.1">
    <property type="nucleotide sequence ID" value="NZ_LPWE01000010.1"/>
</dbReference>
<keyword evidence="4 6" id="KW-1133">Transmembrane helix</keyword>
<dbReference type="InterPro" id="IPR018076">
    <property type="entry name" value="T2SS_GspF_dom"/>
</dbReference>
<evidence type="ECO:0000256" key="4">
    <source>
        <dbReference type="ARBA" id="ARBA00022989"/>
    </source>
</evidence>
<keyword evidence="5 6" id="KW-0472">Membrane</keyword>
<dbReference type="EMBL" id="LPWE01000010">
    <property type="protein sequence ID" value="ODR95531.1"/>
    <property type="molecule type" value="Genomic_DNA"/>
</dbReference>
<evidence type="ECO:0000256" key="6">
    <source>
        <dbReference type="SAM" id="Phobius"/>
    </source>
</evidence>
<accession>A0A1E3VQE9</accession>
<evidence type="ECO:0000256" key="5">
    <source>
        <dbReference type="ARBA" id="ARBA00023136"/>
    </source>
</evidence>
<evidence type="ECO:0000313" key="8">
    <source>
        <dbReference type="EMBL" id="ODR95531.1"/>
    </source>
</evidence>
<reference evidence="8 9" key="1">
    <citation type="journal article" date="2016" name="Environ. Microbiol.">
        <title>New Methyloceanibacter diversity from North Sea sediments includes methanotroph containing solely the soluble methane monooxygenase.</title>
        <authorList>
            <person name="Vekeman B."/>
            <person name="Kerckhof F.M."/>
            <person name="Cremers G."/>
            <person name="de Vos P."/>
            <person name="Vandamme P."/>
            <person name="Boon N."/>
            <person name="Op den Camp H.J."/>
            <person name="Heylen K."/>
        </authorList>
    </citation>
    <scope>NUCLEOTIDE SEQUENCE [LARGE SCALE GENOMIC DNA]</scope>
    <source>
        <strain evidence="8 9">R-67176</strain>
    </source>
</reference>
<dbReference type="Pfam" id="PF00482">
    <property type="entry name" value="T2SSF"/>
    <property type="match status" value="1"/>
</dbReference>
<feature type="domain" description="Type II secretion system protein GspF" evidence="7">
    <location>
        <begin position="164"/>
        <end position="288"/>
    </location>
</feature>
<feature type="transmembrane region" description="Helical" evidence="6">
    <location>
        <begin position="271"/>
        <end position="291"/>
    </location>
</feature>
<dbReference type="Gene3D" id="1.20.81.30">
    <property type="entry name" value="Type II secretion system (T2SS), domain F"/>
    <property type="match status" value="1"/>
</dbReference>
<organism evidence="8 9">
    <name type="scientific">Methyloceanibacter stevinii</name>
    <dbReference type="NCBI Taxonomy" id="1774970"/>
    <lineage>
        <taxon>Bacteria</taxon>
        <taxon>Pseudomonadati</taxon>
        <taxon>Pseudomonadota</taxon>
        <taxon>Alphaproteobacteria</taxon>
        <taxon>Hyphomicrobiales</taxon>
        <taxon>Hyphomicrobiaceae</taxon>
        <taxon>Methyloceanibacter</taxon>
    </lineage>
</organism>
<dbReference type="PANTHER" id="PTHR35007">
    <property type="entry name" value="INTEGRAL MEMBRANE PROTEIN-RELATED"/>
    <property type="match status" value="1"/>
</dbReference>
<evidence type="ECO:0000256" key="2">
    <source>
        <dbReference type="ARBA" id="ARBA00022475"/>
    </source>
</evidence>
<feature type="transmembrane region" description="Helical" evidence="6">
    <location>
        <begin position="303"/>
        <end position="322"/>
    </location>
</feature>
<dbReference type="InterPro" id="IPR042094">
    <property type="entry name" value="T2SS_GspF_sf"/>
</dbReference>
<comment type="caution">
    <text evidence="8">The sequence shown here is derived from an EMBL/GenBank/DDBJ whole genome shotgun (WGS) entry which is preliminary data.</text>
</comment>
<dbReference type="AlphaFoldDB" id="A0A1E3VQE9"/>
<gene>
    <name evidence="8" type="ORF">AUC70_01005</name>
</gene>
<evidence type="ECO:0000313" key="9">
    <source>
        <dbReference type="Proteomes" id="UP000094172"/>
    </source>
</evidence>
<keyword evidence="2" id="KW-1003">Cell membrane</keyword>
<proteinExistence type="predicted"/>
<feature type="transmembrane region" description="Helical" evidence="6">
    <location>
        <begin position="102"/>
        <end position="120"/>
    </location>
</feature>
<dbReference type="STRING" id="1774970.AUC70_01005"/>
<sequence length="330" mass="36706">MLPPELIQFAAIALAALAVGGVVYVLVMPYLSGERNVDKRFEVAAKGQTSLRQRAAVPQQLQTRRRQVQDTLKDIEAKQKKQKRPSLRVRLMQAGLNVKPRVYYIFCAIMALLGGLVFLLSGLSPIVSLLGMVVCGIGLPRWLLSRRIRSRQAKFLTEFANAIDIIVRGIRSGLPLTDCMEVIASESPEPVRSEFVELVEQQRIGIPLPRASNRLHERVPLQEVSFFSIVIAIQSQTGGNLAEALSNLSRVLRDRYKMQAKVKALSAEAKASAMIIGALPPLVMAAVYFISPDYISLLWTRKMGQVMLIAAVVWMLIGILVMRKMINFEI</sequence>
<evidence type="ECO:0000256" key="1">
    <source>
        <dbReference type="ARBA" id="ARBA00004651"/>
    </source>
</evidence>
<feature type="transmembrane region" description="Helical" evidence="6">
    <location>
        <begin position="6"/>
        <end position="31"/>
    </location>
</feature>
<feature type="transmembrane region" description="Helical" evidence="6">
    <location>
        <begin position="126"/>
        <end position="144"/>
    </location>
</feature>
<keyword evidence="3 6" id="KW-0812">Transmembrane</keyword>
<evidence type="ECO:0000256" key="3">
    <source>
        <dbReference type="ARBA" id="ARBA00022692"/>
    </source>
</evidence>
<name>A0A1E3VQE9_9HYPH</name>
<dbReference type="Proteomes" id="UP000094172">
    <property type="component" value="Unassembled WGS sequence"/>
</dbReference>
<evidence type="ECO:0000259" key="7">
    <source>
        <dbReference type="Pfam" id="PF00482"/>
    </source>
</evidence>
<keyword evidence="9" id="KW-1185">Reference proteome</keyword>